<keyword evidence="4" id="KW-1185">Reference proteome</keyword>
<dbReference type="RefSeq" id="WP_249284610.1">
    <property type="nucleotide sequence ID" value="NZ_JACRSO010000001.1"/>
</dbReference>
<dbReference type="Proteomes" id="UP000654279">
    <property type="component" value="Unassembled WGS sequence"/>
</dbReference>
<dbReference type="CDD" id="cd19084">
    <property type="entry name" value="AKR_AKR11B1-like"/>
    <property type="match status" value="1"/>
</dbReference>
<dbReference type="PRINTS" id="PR00069">
    <property type="entry name" value="ALDKETRDTASE"/>
</dbReference>
<accession>A0A926D0A2</accession>
<dbReference type="SUPFAM" id="SSF51430">
    <property type="entry name" value="NAD(P)-linked oxidoreductase"/>
    <property type="match status" value="1"/>
</dbReference>
<gene>
    <name evidence="3" type="ORF">H8699_04150</name>
</gene>
<reference evidence="3" key="1">
    <citation type="submission" date="2020-08" db="EMBL/GenBank/DDBJ databases">
        <title>Genome public.</title>
        <authorList>
            <person name="Liu C."/>
            <person name="Sun Q."/>
        </authorList>
    </citation>
    <scope>NUCLEOTIDE SEQUENCE</scope>
    <source>
        <strain evidence="3">NSJ-44</strain>
    </source>
</reference>
<organism evidence="3 4">
    <name type="scientific">Luoshenia tenuis</name>
    <dbReference type="NCBI Taxonomy" id="2763654"/>
    <lineage>
        <taxon>Bacteria</taxon>
        <taxon>Bacillati</taxon>
        <taxon>Bacillota</taxon>
        <taxon>Clostridia</taxon>
        <taxon>Christensenellales</taxon>
        <taxon>Christensenellaceae</taxon>
        <taxon>Luoshenia</taxon>
    </lineage>
</organism>
<evidence type="ECO:0000256" key="1">
    <source>
        <dbReference type="ARBA" id="ARBA00023002"/>
    </source>
</evidence>
<protein>
    <submittedName>
        <fullName evidence="3">Aldo/keto reductase</fullName>
    </submittedName>
</protein>
<sequence>MRFKELGKSGIKVSAIAVGSWALGGGPAWGDNDEKQSIAALHSAFDHGINLVDTAPTYGLGLSETIVGKALQGRRDKVVLATKCGLGLDKPGGTQRVNRGEYESIMSQVEESLTRLNTDYIDLYQIHWPDYLTPVDETMAALVKLKEQGKIRAIGVSNFDEALLAAAMDCGQIDCQQPQYSLLHTVNEPIMEFGAQRGVGVLSYGSLGSGVLSGKYKEKPVFPQGDARNAMYAPFFQEPMWTKITQLLDVLRQIAQAHEVPVGQVAINWSLKHPYMTAALVGVRTPEQAAQNAAAGDWELTDEEFDTINAAHAKIFGGGLLGKRATWPGVRRKKFKRD</sequence>
<evidence type="ECO:0000313" key="4">
    <source>
        <dbReference type="Proteomes" id="UP000654279"/>
    </source>
</evidence>
<feature type="domain" description="NADP-dependent oxidoreductase" evidence="2">
    <location>
        <begin position="16"/>
        <end position="311"/>
    </location>
</feature>
<dbReference type="AlphaFoldDB" id="A0A926D0A2"/>
<dbReference type="EMBL" id="JACRSO010000001">
    <property type="protein sequence ID" value="MBC8528629.1"/>
    <property type="molecule type" value="Genomic_DNA"/>
</dbReference>
<dbReference type="PROSITE" id="PS00062">
    <property type="entry name" value="ALDOKETO_REDUCTASE_2"/>
    <property type="match status" value="1"/>
</dbReference>
<dbReference type="Pfam" id="PF00248">
    <property type="entry name" value="Aldo_ket_red"/>
    <property type="match status" value="1"/>
</dbReference>
<dbReference type="GO" id="GO:0016491">
    <property type="term" value="F:oxidoreductase activity"/>
    <property type="evidence" value="ECO:0007669"/>
    <property type="project" value="UniProtKB-KW"/>
</dbReference>
<proteinExistence type="predicted"/>
<dbReference type="Gene3D" id="3.20.20.100">
    <property type="entry name" value="NADP-dependent oxidoreductase domain"/>
    <property type="match status" value="1"/>
</dbReference>
<dbReference type="InterPro" id="IPR020471">
    <property type="entry name" value="AKR"/>
</dbReference>
<dbReference type="InterPro" id="IPR023210">
    <property type="entry name" value="NADP_OxRdtase_dom"/>
</dbReference>
<dbReference type="GO" id="GO:0005829">
    <property type="term" value="C:cytosol"/>
    <property type="evidence" value="ECO:0007669"/>
    <property type="project" value="TreeGrafter"/>
</dbReference>
<dbReference type="InterPro" id="IPR018170">
    <property type="entry name" value="Aldo/ket_reductase_CS"/>
</dbReference>
<evidence type="ECO:0000259" key="2">
    <source>
        <dbReference type="Pfam" id="PF00248"/>
    </source>
</evidence>
<dbReference type="PANTHER" id="PTHR43364">
    <property type="entry name" value="NADH-SPECIFIC METHYLGLYOXAL REDUCTASE-RELATED"/>
    <property type="match status" value="1"/>
</dbReference>
<dbReference type="PANTHER" id="PTHR43364:SF4">
    <property type="entry name" value="NAD(P)-LINKED OXIDOREDUCTASE SUPERFAMILY PROTEIN"/>
    <property type="match status" value="1"/>
</dbReference>
<name>A0A926D0A2_9FIRM</name>
<keyword evidence="1" id="KW-0560">Oxidoreductase</keyword>
<dbReference type="InterPro" id="IPR036812">
    <property type="entry name" value="NAD(P)_OxRdtase_dom_sf"/>
</dbReference>
<evidence type="ECO:0000313" key="3">
    <source>
        <dbReference type="EMBL" id="MBC8528629.1"/>
    </source>
</evidence>
<dbReference type="InterPro" id="IPR050523">
    <property type="entry name" value="AKR_Detox_Biosynth"/>
</dbReference>
<comment type="caution">
    <text evidence="3">The sequence shown here is derived from an EMBL/GenBank/DDBJ whole genome shotgun (WGS) entry which is preliminary data.</text>
</comment>